<reference evidence="3" key="1">
    <citation type="submission" date="2022-10" db="EMBL/GenBank/DDBJ databases">
        <authorList>
            <person name="Chen Y."/>
            <person name="Dougan E. K."/>
            <person name="Chan C."/>
            <person name="Rhodes N."/>
            <person name="Thang M."/>
        </authorList>
    </citation>
    <scope>NUCLEOTIDE SEQUENCE</scope>
</reference>
<dbReference type="Proteomes" id="UP001152797">
    <property type="component" value="Unassembled WGS sequence"/>
</dbReference>
<keyword evidence="2" id="KW-0472">Membrane</keyword>
<feature type="region of interest" description="Disordered" evidence="1">
    <location>
        <begin position="350"/>
        <end position="375"/>
    </location>
</feature>
<keyword evidence="5" id="KW-1185">Reference proteome</keyword>
<sequence length="614" mass="68113">MHGVGVYDENAGELVVTDVVTKERASDDFRGVLRMLRESIGERANHKTMVATKRSLQTLLLLSLVHSTDALSLTSPIPFSVLEQLQLHGLSCWMASMLILYFMFASLLIAMPPRRDMWDEQPGGLHEQEPEHAPSSAAASSSSPAPTYNKVAVHCFLCICLRHRLELIDDAETESDTAMISALNAIHDVLMDVFSLFERDGISPASLQLVKVQDNGSTGFGMHTVVTVFKAMTSKHKSSRGKEQQMELLPFTALGHVTHDESWGSSWMDARATLLSWAAKSTMFTADEQLALGHHVNAQYRSAMIYSRDNQIGLCKKIHLMFCRIRDGSFDPDATRVSRLFQLAFDTALERDGGSSDSSSSTSDDASSVASSNGEHAVLAQKTTFRRLDADDMEADKCLINRHDEALHSKVDTSLALDNSGGLRLSKKQKLDDVNVTGEHKLRQAFLRRSLAYDLAGIATFAALDLWTQKLFEKMNETPLTNYRHISVEQAINPDKALWVKVSNDTRGKLQPKTGADKPFDIAFEKFSEHPEVLQHLTPLQSVSSQKHDATNTSSATGPSSSIFIFAVLIFHDNSVAFRIESLLPPDPPDDFFAEEMAPPYEPRSPEHMAMWMT</sequence>
<reference evidence="4 5" key="2">
    <citation type="submission" date="2024-05" db="EMBL/GenBank/DDBJ databases">
        <authorList>
            <person name="Chen Y."/>
            <person name="Shah S."/>
            <person name="Dougan E. K."/>
            <person name="Thang M."/>
            <person name="Chan C."/>
        </authorList>
    </citation>
    <scope>NUCLEOTIDE SEQUENCE [LARGE SCALE GENOMIC DNA]</scope>
</reference>
<dbReference type="EMBL" id="CAMXCT030003489">
    <property type="protein sequence ID" value="CAL4792073.1"/>
    <property type="molecule type" value="Genomic_DNA"/>
</dbReference>
<evidence type="ECO:0000256" key="1">
    <source>
        <dbReference type="SAM" id="MobiDB-lite"/>
    </source>
</evidence>
<dbReference type="EMBL" id="CAMXCT020003489">
    <property type="protein sequence ID" value="CAL1158136.1"/>
    <property type="molecule type" value="Genomic_DNA"/>
</dbReference>
<accession>A0A9P1D801</accession>
<name>A0A9P1D801_9DINO</name>
<feature type="transmembrane region" description="Helical" evidence="2">
    <location>
        <begin position="93"/>
        <end position="111"/>
    </location>
</feature>
<organism evidence="3">
    <name type="scientific">Cladocopium goreaui</name>
    <dbReference type="NCBI Taxonomy" id="2562237"/>
    <lineage>
        <taxon>Eukaryota</taxon>
        <taxon>Sar</taxon>
        <taxon>Alveolata</taxon>
        <taxon>Dinophyceae</taxon>
        <taxon>Suessiales</taxon>
        <taxon>Symbiodiniaceae</taxon>
        <taxon>Cladocopium</taxon>
    </lineage>
</organism>
<dbReference type="EMBL" id="CAMXCT010003489">
    <property type="protein sequence ID" value="CAI4004761.1"/>
    <property type="molecule type" value="Genomic_DNA"/>
</dbReference>
<feature type="compositionally biased region" description="Low complexity" evidence="1">
    <location>
        <begin position="355"/>
        <end position="372"/>
    </location>
</feature>
<dbReference type="AlphaFoldDB" id="A0A9P1D801"/>
<gene>
    <name evidence="3" type="ORF">C1SCF055_LOCUS30534</name>
</gene>
<evidence type="ECO:0000313" key="4">
    <source>
        <dbReference type="EMBL" id="CAL4792073.1"/>
    </source>
</evidence>
<evidence type="ECO:0000313" key="3">
    <source>
        <dbReference type="EMBL" id="CAI4004761.1"/>
    </source>
</evidence>
<evidence type="ECO:0000256" key="2">
    <source>
        <dbReference type="SAM" id="Phobius"/>
    </source>
</evidence>
<keyword evidence="2" id="KW-1133">Transmembrane helix</keyword>
<feature type="compositionally biased region" description="Low complexity" evidence="1">
    <location>
        <begin position="133"/>
        <end position="143"/>
    </location>
</feature>
<comment type="caution">
    <text evidence="3">The sequence shown here is derived from an EMBL/GenBank/DDBJ whole genome shotgun (WGS) entry which is preliminary data.</text>
</comment>
<feature type="region of interest" description="Disordered" evidence="1">
    <location>
        <begin position="119"/>
        <end position="143"/>
    </location>
</feature>
<protein>
    <submittedName>
        <fullName evidence="3">Uncharacterized protein</fullName>
    </submittedName>
</protein>
<proteinExistence type="predicted"/>
<evidence type="ECO:0000313" key="5">
    <source>
        <dbReference type="Proteomes" id="UP001152797"/>
    </source>
</evidence>
<keyword evidence="2" id="KW-0812">Transmembrane</keyword>